<name>A0A2W2CV74_9ACTN</name>
<dbReference type="PROSITE" id="PS51318">
    <property type="entry name" value="TAT"/>
    <property type="match status" value="1"/>
</dbReference>
<sequence length="176" mass="18999">MTRHDRPRTRRQLLLAATTAAAVLSAGCADANSAPATSEASADRQAQVAERGASVMPFDLDRTTHHFRKTDTGGIQTVVADDPADTTQIGLIRQHVQHEAESFRRGDFTDPSRIHGTEMPGLAALRNSAGKIAIDYETTADGARITYTTPEDTLITALHAWFDAQLSDHGQHATPQ</sequence>
<proteinExistence type="predicted"/>
<dbReference type="Proteomes" id="UP000248749">
    <property type="component" value="Unassembled WGS sequence"/>
</dbReference>
<feature type="signal peptide" evidence="1">
    <location>
        <begin position="1"/>
        <end position="31"/>
    </location>
</feature>
<evidence type="ECO:0000313" key="2">
    <source>
        <dbReference type="EMBL" id="PZG02473.1"/>
    </source>
</evidence>
<dbReference type="PROSITE" id="PS51257">
    <property type="entry name" value="PROKAR_LIPOPROTEIN"/>
    <property type="match status" value="1"/>
</dbReference>
<keyword evidence="2" id="KW-0808">Transferase</keyword>
<comment type="caution">
    <text evidence="2">The sequence shown here is derived from an EMBL/GenBank/DDBJ whole genome shotgun (WGS) entry which is preliminary data.</text>
</comment>
<dbReference type="RefSeq" id="WP_111132537.1">
    <property type="nucleotide sequence ID" value="NZ_POUB01000008.1"/>
</dbReference>
<dbReference type="EMBL" id="POUB01000008">
    <property type="protein sequence ID" value="PZG02473.1"/>
    <property type="molecule type" value="Genomic_DNA"/>
</dbReference>
<dbReference type="InterPro" id="IPR006311">
    <property type="entry name" value="TAT_signal"/>
</dbReference>
<keyword evidence="1" id="KW-0732">Signal</keyword>
<reference evidence="2 3" key="1">
    <citation type="submission" date="2018-01" db="EMBL/GenBank/DDBJ databases">
        <title>Draft genome sequence of Salinispora sp. 13K206.</title>
        <authorList>
            <person name="Sahin N."/>
            <person name="Saygin H."/>
            <person name="Ay H."/>
        </authorList>
    </citation>
    <scope>NUCLEOTIDE SEQUENCE [LARGE SCALE GENOMIC DNA]</scope>
    <source>
        <strain evidence="2 3">13K206</strain>
    </source>
</reference>
<dbReference type="AlphaFoldDB" id="A0A2W2CV74"/>
<evidence type="ECO:0000256" key="1">
    <source>
        <dbReference type="SAM" id="SignalP"/>
    </source>
</evidence>
<dbReference type="GO" id="GO:0016740">
    <property type="term" value="F:transferase activity"/>
    <property type="evidence" value="ECO:0007669"/>
    <property type="project" value="UniProtKB-KW"/>
</dbReference>
<organism evidence="2 3">
    <name type="scientific">Micromonospora deserti</name>
    <dbReference type="NCBI Taxonomy" id="2070366"/>
    <lineage>
        <taxon>Bacteria</taxon>
        <taxon>Bacillati</taxon>
        <taxon>Actinomycetota</taxon>
        <taxon>Actinomycetes</taxon>
        <taxon>Micromonosporales</taxon>
        <taxon>Micromonosporaceae</taxon>
        <taxon>Micromonospora</taxon>
    </lineage>
</organism>
<feature type="chain" id="PRO_5016162975" evidence="1">
    <location>
        <begin position="32"/>
        <end position="176"/>
    </location>
</feature>
<protein>
    <submittedName>
        <fullName evidence="2">Aspartate carbamoyltransferase</fullName>
    </submittedName>
</protein>
<gene>
    <name evidence="2" type="ORF">C1I99_02565</name>
</gene>
<evidence type="ECO:0000313" key="3">
    <source>
        <dbReference type="Proteomes" id="UP000248749"/>
    </source>
</evidence>
<keyword evidence="3" id="KW-1185">Reference proteome</keyword>
<accession>A0A2W2CV74</accession>
<dbReference type="OrthoDB" id="5573113at2"/>